<evidence type="ECO:0000256" key="6">
    <source>
        <dbReference type="ARBA" id="ARBA00023136"/>
    </source>
</evidence>
<keyword evidence="3" id="KW-0813">Transport</keyword>
<evidence type="ECO:0000256" key="5">
    <source>
        <dbReference type="ARBA" id="ARBA00022989"/>
    </source>
</evidence>
<dbReference type="GO" id="GO:0005886">
    <property type="term" value="C:plasma membrane"/>
    <property type="evidence" value="ECO:0007669"/>
    <property type="project" value="TreeGrafter"/>
</dbReference>
<comment type="subcellular location">
    <subcellularLocation>
        <location evidence="1">Membrane</location>
        <topology evidence="1">Multi-pass membrane protein</topology>
    </subcellularLocation>
</comment>
<feature type="transmembrane region" description="Helical" evidence="7">
    <location>
        <begin position="73"/>
        <end position="95"/>
    </location>
</feature>
<feature type="transmembrane region" description="Helical" evidence="7">
    <location>
        <begin position="143"/>
        <end position="162"/>
    </location>
</feature>
<keyword evidence="5 7" id="KW-1133">Transmembrane helix</keyword>
<dbReference type="SUPFAM" id="SSF161111">
    <property type="entry name" value="Cation efflux protein transmembrane domain-like"/>
    <property type="match status" value="1"/>
</dbReference>
<comment type="caution">
    <text evidence="10">The sequence shown here is derived from an EMBL/GenBank/DDBJ whole genome shotgun (WGS) entry which is preliminary data.</text>
</comment>
<dbReference type="InterPro" id="IPR027470">
    <property type="entry name" value="Cation_efflux_CTD"/>
</dbReference>
<keyword evidence="6 7" id="KW-0472">Membrane</keyword>
<dbReference type="Gene3D" id="1.20.1510.10">
    <property type="entry name" value="Cation efflux protein transmembrane domain"/>
    <property type="match status" value="1"/>
</dbReference>
<dbReference type="InterPro" id="IPR050291">
    <property type="entry name" value="CDF_Transporter"/>
</dbReference>
<dbReference type="Pfam" id="PF16916">
    <property type="entry name" value="ZT_dimer"/>
    <property type="match status" value="1"/>
</dbReference>
<gene>
    <name evidence="10" type="ORF">OMAG_002905</name>
</gene>
<dbReference type="GO" id="GO:0015086">
    <property type="term" value="F:cadmium ion transmembrane transporter activity"/>
    <property type="evidence" value="ECO:0007669"/>
    <property type="project" value="TreeGrafter"/>
</dbReference>
<evidence type="ECO:0000313" key="11">
    <source>
        <dbReference type="Proteomes" id="UP000033428"/>
    </source>
</evidence>
<feature type="transmembrane region" description="Helical" evidence="7">
    <location>
        <begin position="174"/>
        <end position="195"/>
    </location>
</feature>
<evidence type="ECO:0000256" key="4">
    <source>
        <dbReference type="ARBA" id="ARBA00022692"/>
    </source>
</evidence>
<dbReference type="NCBIfam" id="TIGR01297">
    <property type="entry name" value="CDF"/>
    <property type="match status" value="1"/>
</dbReference>
<evidence type="ECO:0000259" key="8">
    <source>
        <dbReference type="Pfam" id="PF01545"/>
    </source>
</evidence>
<evidence type="ECO:0000256" key="2">
    <source>
        <dbReference type="ARBA" id="ARBA00008114"/>
    </source>
</evidence>
<dbReference type="InterPro" id="IPR027469">
    <property type="entry name" value="Cation_efflux_TMD_sf"/>
</dbReference>
<dbReference type="PANTHER" id="PTHR43840:SF15">
    <property type="entry name" value="MITOCHONDRIAL METAL TRANSPORTER 1-RELATED"/>
    <property type="match status" value="1"/>
</dbReference>
<keyword evidence="4 7" id="KW-0812">Transmembrane</keyword>
<accession>A0A0F0CNZ6</accession>
<dbReference type="GO" id="GO:0006882">
    <property type="term" value="P:intracellular zinc ion homeostasis"/>
    <property type="evidence" value="ECO:0007669"/>
    <property type="project" value="TreeGrafter"/>
</dbReference>
<feature type="transmembrane region" description="Helical" evidence="7">
    <location>
        <begin position="32"/>
        <end position="52"/>
    </location>
</feature>
<sequence>MYYATMISLLCNVFLVAMKAVALVLVNSLAIAMDLGISIVGLVVSIILYYSIKLSIRPADALHNYGYGKIEHVCEAMEGLILIGIAMTMSSQAILNFFHPHDVTMPWVGLLCSAVSATLNFVGAYYILILGRKSNSPAISAEGLHYRLEGFISGIIAVAFIAGEALKQIGYQKIALYMDPLAALSVSIIVVIPSFQLAKHSFFKLLDASLEEGNQLEIIKFLAKYMDRYCEFKDIKTRTAGREKFIEFKLIVPQEISFKKGYEAVSLLEKDIKASIPDCEVTVKMEPCDGQCSFSKTGSKCPYL</sequence>
<protein>
    <submittedName>
        <fullName evidence="10">Cation efflux protein</fullName>
    </submittedName>
</protein>
<dbReference type="EMBL" id="JYNY01000634">
    <property type="protein sequence ID" value="KJJ83231.1"/>
    <property type="molecule type" value="Genomic_DNA"/>
</dbReference>
<keyword evidence="11" id="KW-1185">Reference proteome</keyword>
<evidence type="ECO:0000259" key="9">
    <source>
        <dbReference type="Pfam" id="PF16916"/>
    </source>
</evidence>
<proteinExistence type="inferred from homology"/>
<dbReference type="GO" id="GO:0015341">
    <property type="term" value="F:zinc efflux antiporter activity"/>
    <property type="evidence" value="ECO:0007669"/>
    <property type="project" value="TreeGrafter"/>
</dbReference>
<dbReference type="GO" id="GO:0015093">
    <property type="term" value="F:ferrous iron transmembrane transporter activity"/>
    <property type="evidence" value="ECO:0007669"/>
    <property type="project" value="TreeGrafter"/>
</dbReference>
<comment type="similarity">
    <text evidence="2">Belongs to the cation diffusion facilitator (CDF) transporter (TC 2.A.4) family.</text>
</comment>
<reference evidence="10 11" key="1">
    <citation type="submission" date="2015-02" db="EMBL/GenBank/DDBJ databases">
        <title>Single-cell genomics of uncultivated deep-branching MTB reveals a conserved set of magnetosome genes.</title>
        <authorList>
            <person name="Kolinko S."/>
            <person name="Richter M."/>
            <person name="Glockner F.O."/>
            <person name="Brachmann A."/>
            <person name="Schuler D."/>
        </authorList>
    </citation>
    <scope>NUCLEOTIDE SEQUENCE [LARGE SCALE GENOMIC DNA]</scope>
    <source>
        <strain evidence="10">SKK-01</strain>
    </source>
</reference>
<dbReference type="SUPFAM" id="SSF160240">
    <property type="entry name" value="Cation efflux protein cytoplasmic domain-like"/>
    <property type="match status" value="1"/>
</dbReference>
<organism evidence="10 11">
    <name type="scientific">Candidatus Omnitrophus magneticus</name>
    <dbReference type="NCBI Taxonomy" id="1609969"/>
    <lineage>
        <taxon>Bacteria</taxon>
        <taxon>Pseudomonadati</taxon>
        <taxon>Candidatus Omnitrophota</taxon>
        <taxon>Candidatus Omnitrophus</taxon>
    </lineage>
</organism>
<feature type="transmembrane region" description="Helical" evidence="7">
    <location>
        <begin position="107"/>
        <end position="131"/>
    </location>
</feature>
<evidence type="ECO:0000313" key="10">
    <source>
        <dbReference type="EMBL" id="KJJ83231.1"/>
    </source>
</evidence>
<dbReference type="InterPro" id="IPR036837">
    <property type="entry name" value="Cation_efflux_CTD_sf"/>
</dbReference>
<feature type="domain" description="Cation efflux protein cytoplasmic" evidence="9">
    <location>
        <begin position="216"/>
        <end position="288"/>
    </location>
</feature>
<name>A0A0F0CNZ6_9BACT</name>
<dbReference type="Pfam" id="PF01545">
    <property type="entry name" value="Cation_efflux"/>
    <property type="match status" value="1"/>
</dbReference>
<evidence type="ECO:0000256" key="7">
    <source>
        <dbReference type="SAM" id="Phobius"/>
    </source>
</evidence>
<dbReference type="InterPro" id="IPR058533">
    <property type="entry name" value="Cation_efflux_TM"/>
</dbReference>
<evidence type="ECO:0000256" key="3">
    <source>
        <dbReference type="ARBA" id="ARBA00022448"/>
    </source>
</evidence>
<dbReference type="Gene3D" id="3.30.70.1350">
    <property type="entry name" value="Cation efflux protein, cytoplasmic domain"/>
    <property type="match status" value="1"/>
</dbReference>
<dbReference type="AlphaFoldDB" id="A0A0F0CNZ6"/>
<evidence type="ECO:0000256" key="1">
    <source>
        <dbReference type="ARBA" id="ARBA00004141"/>
    </source>
</evidence>
<dbReference type="PANTHER" id="PTHR43840">
    <property type="entry name" value="MITOCHONDRIAL METAL TRANSPORTER 1-RELATED"/>
    <property type="match status" value="1"/>
</dbReference>
<dbReference type="InterPro" id="IPR002524">
    <property type="entry name" value="Cation_efflux"/>
</dbReference>
<dbReference type="Proteomes" id="UP000033428">
    <property type="component" value="Unassembled WGS sequence"/>
</dbReference>
<feature type="domain" description="Cation efflux protein transmembrane" evidence="8">
    <location>
        <begin position="6"/>
        <end position="206"/>
    </location>
</feature>